<reference evidence="2" key="1">
    <citation type="submission" date="2020-03" db="EMBL/GenBank/DDBJ databases">
        <authorList>
            <person name="Weist P."/>
        </authorList>
    </citation>
    <scope>NUCLEOTIDE SEQUENCE</scope>
</reference>
<feature type="region of interest" description="Disordered" evidence="1">
    <location>
        <begin position="297"/>
        <end position="340"/>
    </location>
</feature>
<protein>
    <submittedName>
        <fullName evidence="2">Uncharacterized protein</fullName>
    </submittedName>
</protein>
<comment type="caution">
    <text evidence="2">The sequence shown here is derived from an EMBL/GenBank/DDBJ whole genome shotgun (WGS) entry which is preliminary data.</text>
</comment>
<evidence type="ECO:0000313" key="2">
    <source>
        <dbReference type="EMBL" id="CAB1422725.1"/>
    </source>
</evidence>
<proteinExistence type="predicted"/>
<name>A0A9N7U1D8_PLEPL</name>
<dbReference type="AlphaFoldDB" id="A0A9N7U1D8"/>
<sequence>MKQIPVELIGSWTSSSMEFGRTSVSQCLSVTVSQCLSVSLSQCQSVTAAAHSGKDLRCFFSSGAAQQYINTTLLHTGGFSTTQQSMLCSFSPSLRSSNRRFWFRDVNVDLHSALNQNTSTSVEVYPDQLHRSYSLLSHSVHEADDCWELNPSRLRSDSPHPPAPRDKNTSGVRGHAAPAERHATFTIPYLLFELFSDHLPVFELREEAKRNSHRKNINPEPSLVMQRKKKKKKKKKRLSEIDGEKSRRKFLTESCGVIKHPPANSRENWTQTNHHSHSHPRPIQSHQLTSAAVGLWEEAGESREKPSQASELSSDRVNLRSTTKEPLHESGTCEKHQPRSVPLTNAPLQLECFRISGVETLTSKLLALQAPGNLSSCIFKHASCRPAAFNRARSFLIGGFQNETFGNWSQRLIAAHLPKPVILFYWQSKHR</sequence>
<evidence type="ECO:0000256" key="1">
    <source>
        <dbReference type="SAM" id="MobiDB-lite"/>
    </source>
</evidence>
<dbReference type="EMBL" id="CADEAL010000606">
    <property type="protein sequence ID" value="CAB1422725.1"/>
    <property type="molecule type" value="Genomic_DNA"/>
</dbReference>
<gene>
    <name evidence="2" type="ORF">PLEPLA_LOCUS10643</name>
</gene>
<feature type="compositionally biased region" description="Basic and acidic residues" evidence="1">
    <location>
        <begin position="313"/>
        <end position="337"/>
    </location>
</feature>
<accession>A0A9N7U1D8</accession>
<evidence type="ECO:0000313" key="3">
    <source>
        <dbReference type="Proteomes" id="UP001153269"/>
    </source>
</evidence>
<feature type="compositionally biased region" description="Basic and acidic residues" evidence="1">
    <location>
        <begin position="154"/>
        <end position="168"/>
    </location>
</feature>
<feature type="region of interest" description="Disordered" evidence="1">
    <location>
        <begin position="208"/>
        <end position="285"/>
    </location>
</feature>
<keyword evidence="3" id="KW-1185">Reference proteome</keyword>
<feature type="compositionally biased region" description="Basic residues" evidence="1">
    <location>
        <begin position="226"/>
        <end position="237"/>
    </location>
</feature>
<organism evidence="2 3">
    <name type="scientific">Pleuronectes platessa</name>
    <name type="common">European plaice</name>
    <dbReference type="NCBI Taxonomy" id="8262"/>
    <lineage>
        <taxon>Eukaryota</taxon>
        <taxon>Metazoa</taxon>
        <taxon>Chordata</taxon>
        <taxon>Craniata</taxon>
        <taxon>Vertebrata</taxon>
        <taxon>Euteleostomi</taxon>
        <taxon>Actinopterygii</taxon>
        <taxon>Neopterygii</taxon>
        <taxon>Teleostei</taxon>
        <taxon>Neoteleostei</taxon>
        <taxon>Acanthomorphata</taxon>
        <taxon>Carangaria</taxon>
        <taxon>Pleuronectiformes</taxon>
        <taxon>Pleuronectoidei</taxon>
        <taxon>Pleuronectidae</taxon>
        <taxon>Pleuronectes</taxon>
    </lineage>
</organism>
<feature type="region of interest" description="Disordered" evidence="1">
    <location>
        <begin position="151"/>
        <end position="177"/>
    </location>
</feature>
<dbReference type="Proteomes" id="UP001153269">
    <property type="component" value="Unassembled WGS sequence"/>
</dbReference>